<dbReference type="InterPro" id="IPR011250">
    <property type="entry name" value="OMP/PagP_B-barrel"/>
</dbReference>
<dbReference type="InterPro" id="IPR027385">
    <property type="entry name" value="Beta-barrel_OMP"/>
</dbReference>
<keyword evidence="5" id="KW-1185">Reference proteome</keyword>
<feature type="domain" description="Outer membrane protein beta-barrel" evidence="3">
    <location>
        <begin position="8"/>
        <end position="209"/>
    </location>
</feature>
<feature type="chain" id="PRO_5045809254" evidence="2">
    <location>
        <begin position="22"/>
        <end position="209"/>
    </location>
</feature>
<dbReference type="EMBL" id="JBHRUG010000016">
    <property type="protein sequence ID" value="MFC3283307.1"/>
    <property type="molecule type" value="Genomic_DNA"/>
</dbReference>
<dbReference type="Proteomes" id="UP001595579">
    <property type="component" value="Unassembled WGS sequence"/>
</dbReference>
<organism evidence="4 5">
    <name type="scientific">Litchfieldella rifensis</name>
    <dbReference type="NCBI Taxonomy" id="762643"/>
    <lineage>
        <taxon>Bacteria</taxon>
        <taxon>Pseudomonadati</taxon>
        <taxon>Pseudomonadota</taxon>
        <taxon>Gammaproteobacteria</taxon>
        <taxon>Oceanospirillales</taxon>
        <taxon>Halomonadaceae</taxon>
        <taxon>Litchfieldella</taxon>
    </lineage>
</organism>
<dbReference type="Pfam" id="PF13505">
    <property type="entry name" value="OMP_b-brl"/>
    <property type="match status" value="1"/>
</dbReference>
<feature type="signal peptide" evidence="2">
    <location>
        <begin position="1"/>
        <end position="21"/>
    </location>
</feature>
<proteinExistence type="predicted"/>
<dbReference type="SUPFAM" id="SSF56925">
    <property type="entry name" value="OMPA-like"/>
    <property type="match status" value="1"/>
</dbReference>
<sequence length="209" mass="22170">MKRLITTTAILTTLVSTSALAQGYQQDPNTGLYLGAGIGQSTLDNDTLDELSDIGFNTDDSDTGYKLFVGYDFSPNFALEASYLDFGDFTADASVMDGSDTVTANIDASADGFGFALLGRLPIAAGFGIHAKVGLLAWDGEVSGTVRENGTTTFQARGNADGTDPFYGVGAEYVISRVMVRGEYERYDLSDSGEDFTIDLLSASVGYLF</sequence>
<dbReference type="RefSeq" id="WP_386772373.1">
    <property type="nucleotide sequence ID" value="NZ_JBHRUG010000016.1"/>
</dbReference>
<gene>
    <name evidence="4" type="ORF">ACFOEV_06750</name>
</gene>
<reference evidence="5" key="1">
    <citation type="journal article" date="2019" name="Int. J. Syst. Evol. Microbiol.">
        <title>The Global Catalogue of Microorganisms (GCM) 10K type strain sequencing project: providing services to taxonomists for standard genome sequencing and annotation.</title>
        <authorList>
            <consortium name="The Broad Institute Genomics Platform"/>
            <consortium name="The Broad Institute Genome Sequencing Center for Infectious Disease"/>
            <person name="Wu L."/>
            <person name="Ma J."/>
        </authorList>
    </citation>
    <scope>NUCLEOTIDE SEQUENCE [LARGE SCALE GENOMIC DNA]</scope>
    <source>
        <strain evidence="5">CECT 7698</strain>
    </source>
</reference>
<evidence type="ECO:0000256" key="1">
    <source>
        <dbReference type="ARBA" id="ARBA00022729"/>
    </source>
</evidence>
<evidence type="ECO:0000256" key="2">
    <source>
        <dbReference type="SAM" id="SignalP"/>
    </source>
</evidence>
<name>A0ABV7LL97_9GAMM</name>
<evidence type="ECO:0000313" key="4">
    <source>
        <dbReference type="EMBL" id="MFC3283307.1"/>
    </source>
</evidence>
<comment type="caution">
    <text evidence="4">The sequence shown here is derived from an EMBL/GenBank/DDBJ whole genome shotgun (WGS) entry which is preliminary data.</text>
</comment>
<dbReference type="Gene3D" id="2.40.160.20">
    <property type="match status" value="1"/>
</dbReference>
<keyword evidence="1 2" id="KW-0732">Signal</keyword>
<evidence type="ECO:0000259" key="3">
    <source>
        <dbReference type="Pfam" id="PF13505"/>
    </source>
</evidence>
<evidence type="ECO:0000313" key="5">
    <source>
        <dbReference type="Proteomes" id="UP001595579"/>
    </source>
</evidence>
<protein>
    <submittedName>
        <fullName evidence="4">Outer membrane beta-barrel protein</fullName>
    </submittedName>
</protein>
<accession>A0ABV7LL97</accession>